<dbReference type="PRINTS" id="PR00987">
    <property type="entry name" value="TRNASYNTHGLU"/>
</dbReference>
<accession>A0A3N1VN50</accession>
<dbReference type="PANTHER" id="PTHR43097:SF5">
    <property type="entry name" value="GLUTAMATE--TRNA LIGASE"/>
    <property type="match status" value="1"/>
</dbReference>
<dbReference type="FunFam" id="2.40.240.10:FF:000001">
    <property type="entry name" value="Glutamine--tRNA ligase"/>
    <property type="match status" value="1"/>
</dbReference>
<comment type="subunit">
    <text evidence="9">Monomer.</text>
</comment>
<evidence type="ECO:0000256" key="3">
    <source>
        <dbReference type="ARBA" id="ARBA00022598"/>
    </source>
</evidence>
<dbReference type="PROSITE" id="PS00178">
    <property type="entry name" value="AA_TRNA_LIGASE_I"/>
    <property type="match status" value="1"/>
</dbReference>
<feature type="binding site" evidence="9">
    <location>
        <position position="70"/>
    </location>
    <ligand>
        <name>L-glutamine</name>
        <dbReference type="ChEBI" id="CHEBI:58359"/>
    </ligand>
</feature>
<evidence type="ECO:0000313" key="15">
    <source>
        <dbReference type="Proteomes" id="UP000276223"/>
    </source>
</evidence>
<keyword evidence="5 9" id="KW-0067">ATP-binding</keyword>
<evidence type="ECO:0000256" key="9">
    <source>
        <dbReference type="HAMAP-Rule" id="MF_00126"/>
    </source>
</evidence>
<feature type="domain" description="tRNA synthetases class I (E and Q) anti-codon binding" evidence="13">
    <location>
        <begin position="460"/>
        <end position="536"/>
    </location>
</feature>
<evidence type="ECO:0000256" key="4">
    <source>
        <dbReference type="ARBA" id="ARBA00022741"/>
    </source>
</evidence>
<evidence type="ECO:0000259" key="12">
    <source>
        <dbReference type="Pfam" id="PF03950"/>
    </source>
</evidence>
<dbReference type="OrthoDB" id="9807503at2"/>
<evidence type="ECO:0000256" key="5">
    <source>
        <dbReference type="ARBA" id="ARBA00022840"/>
    </source>
</evidence>
<comment type="caution">
    <text evidence="9">Lacks conserved residue(s) required for the propagation of feature annotation.</text>
</comment>
<dbReference type="RefSeq" id="WP_123288596.1">
    <property type="nucleotide sequence ID" value="NZ_RJVA01000001.1"/>
</dbReference>
<evidence type="ECO:0000256" key="1">
    <source>
        <dbReference type="ARBA" id="ARBA00005594"/>
    </source>
</evidence>
<comment type="catalytic activity">
    <reaction evidence="8 9">
        <text>tRNA(Gln) + L-glutamine + ATP = L-glutaminyl-tRNA(Gln) + AMP + diphosphate</text>
        <dbReference type="Rhea" id="RHEA:20121"/>
        <dbReference type="Rhea" id="RHEA-COMP:9662"/>
        <dbReference type="Rhea" id="RHEA-COMP:9681"/>
        <dbReference type="ChEBI" id="CHEBI:30616"/>
        <dbReference type="ChEBI" id="CHEBI:33019"/>
        <dbReference type="ChEBI" id="CHEBI:58359"/>
        <dbReference type="ChEBI" id="CHEBI:78442"/>
        <dbReference type="ChEBI" id="CHEBI:78521"/>
        <dbReference type="ChEBI" id="CHEBI:456215"/>
        <dbReference type="EC" id="6.1.1.18"/>
    </reaction>
</comment>
<reference evidence="14 15" key="1">
    <citation type="submission" date="2018-11" db="EMBL/GenBank/DDBJ databases">
        <title>Genomic Encyclopedia of Type Strains, Phase IV (KMG-IV): sequencing the most valuable type-strain genomes for metagenomic binning, comparative biology and taxonomic classification.</title>
        <authorList>
            <person name="Goeker M."/>
        </authorList>
    </citation>
    <scope>NUCLEOTIDE SEQUENCE [LARGE SCALE GENOMIC DNA]</scope>
    <source>
        <strain evidence="14 15">DSM 22027</strain>
    </source>
</reference>
<dbReference type="SUPFAM" id="SSF52374">
    <property type="entry name" value="Nucleotidylyl transferase"/>
    <property type="match status" value="1"/>
</dbReference>
<evidence type="ECO:0000313" key="14">
    <source>
        <dbReference type="EMBL" id="ROR03489.1"/>
    </source>
</evidence>
<feature type="short sequence motif" description="'HIGH' region" evidence="9">
    <location>
        <begin position="37"/>
        <end position="47"/>
    </location>
</feature>
<feature type="binding site" evidence="9">
    <location>
        <begin position="38"/>
        <end position="40"/>
    </location>
    <ligand>
        <name>ATP</name>
        <dbReference type="ChEBI" id="CHEBI:30616"/>
    </ligand>
</feature>
<dbReference type="HAMAP" id="MF_00126">
    <property type="entry name" value="Gln_tRNA_synth"/>
    <property type="match status" value="1"/>
</dbReference>
<dbReference type="InterPro" id="IPR020058">
    <property type="entry name" value="Glu/Gln-tRNA-synth_Ib_cat-dom"/>
</dbReference>
<gene>
    <name evidence="9" type="primary">glnS</name>
    <name evidence="14" type="ORF">EDC27_0021</name>
</gene>
<dbReference type="GO" id="GO:0005829">
    <property type="term" value="C:cytosol"/>
    <property type="evidence" value="ECO:0007669"/>
    <property type="project" value="TreeGrafter"/>
</dbReference>
<dbReference type="Pfam" id="PF20974">
    <property type="entry name" value="tRNA-synt_1c_C2"/>
    <property type="match status" value="1"/>
</dbReference>
<dbReference type="InterPro" id="IPR014729">
    <property type="entry name" value="Rossmann-like_a/b/a_fold"/>
</dbReference>
<evidence type="ECO:0000256" key="8">
    <source>
        <dbReference type="ARBA" id="ARBA00048270"/>
    </source>
</evidence>
<dbReference type="Proteomes" id="UP000276223">
    <property type="component" value="Unassembled WGS sequence"/>
</dbReference>
<dbReference type="Gene3D" id="3.40.50.620">
    <property type="entry name" value="HUPs"/>
    <property type="match status" value="1"/>
</dbReference>
<dbReference type="InterPro" id="IPR049437">
    <property type="entry name" value="tRNA-synt_1c_C2"/>
</dbReference>
<evidence type="ECO:0000256" key="7">
    <source>
        <dbReference type="ARBA" id="ARBA00023146"/>
    </source>
</evidence>
<dbReference type="EMBL" id="RJVA01000001">
    <property type="protein sequence ID" value="ROR03489.1"/>
    <property type="molecule type" value="Genomic_DNA"/>
</dbReference>
<keyword evidence="6 9" id="KW-0648">Protein biosynthesis</keyword>
<evidence type="ECO:0000256" key="2">
    <source>
        <dbReference type="ARBA" id="ARBA00022490"/>
    </source>
</evidence>
<feature type="binding site" evidence="9">
    <location>
        <begin position="271"/>
        <end position="273"/>
    </location>
    <ligand>
        <name>ATP</name>
        <dbReference type="ChEBI" id="CHEBI:30616"/>
    </ligand>
</feature>
<organism evidence="14 15">
    <name type="scientific">Desulfosoma caldarium</name>
    <dbReference type="NCBI Taxonomy" id="610254"/>
    <lineage>
        <taxon>Bacteria</taxon>
        <taxon>Pseudomonadati</taxon>
        <taxon>Thermodesulfobacteriota</taxon>
        <taxon>Syntrophobacteria</taxon>
        <taxon>Syntrophobacterales</taxon>
        <taxon>Syntrophobacteraceae</taxon>
        <taxon>Desulfosoma</taxon>
    </lineage>
</organism>
<comment type="caution">
    <text evidence="14">The sequence shown here is derived from an EMBL/GenBank/DDBJ whole genome shotgun (WGS) entry which is preliminary data.</text>
</comment>
<dbReference type="GO" id="GO:0004819">
    <property type="term" value="F:glutamine-tRNA ligase activity"/>
    <property type="evidence" value="ECO:0007669"/>
    <property type="project" value="UniProtKB-UniRule"/>
</dbReference>
<dbReference type="PANTHER" id="PTHR43097">
    <property type="entry name" value="GLUTAMINE-TRNA LIGASE"/>
    <property type="match status" value="1"/>
</dbReference>
<keyword evidence="2 9" id="KW-0963">Cytoplasm</keyword>
<dbReference type="Pfam" id="PF03950">
    <property type="entry name" value="tRNA-synt_1c_C"/>
    <property type="match status" value="1"/>
</dbReference>
<dbReference type="InterPro" id="IPR020056">
    <property type="entry name" value="Rbsml_bL25/Gln-tRNA_synth_N"/>
</dbReference>
<feature type="domain" description="Glutamyl/glutaminyl-tRNA synthetase class Ib anti-codon binding" evidence="12">
    <location>
        <begin position="342"/>
        <end position="443"/>
    </location>
</feature>
<dbReference type="SUPFAM" id="SSF50715">
    <property type="entry name" value="Ribosomal protein L25-like"/>
    <property type="match status" value="1"/>
</dbReference>
<dbReference type="InterPro" id="IPR050132">
    <property type="entry name" value="Gln/Glu-tRNA_Ligase"/>
</dbReference>
<keyword evidence="7 9" id="KW-0030">Aminoacyl-tRNA synthetase</keyword>
<feature type="binding site" evidence="9">
    <location>
        <position position="234"/>
    </location>
    <ligand>
        <name>ATP</name>
        <dbReference type="ChEBI" id="CHEBI:30616"/>
    </ligand>
</feature>
<dbReference type="InterPro" id="IPR011035">
    <property type="entry name" value="Ribosomal_bL25/Gln-tRNA_synth"/>
</dbReference>
<feature type="binding site" evidence="9">
    <location>
        <begin position="44"/>
        <end position="50"/>
    </location>
    <ligand>
        <name>ATP</name>
        <dbReference type="ChEBI" id="CHEBI:30616"/>
    </ligand>
</feature>
<feature type="binding site" evidence="9">
    <location>
        <begin position="263"/>
        <end position="264"/>
    </location>
    <ligand>
        <name>ATP</name>
        <dbReference type="ChEBI" id="CHEBI:30616"/>
    </ligand>
</feature>
<evidence type="ECO:0000259" key="11">
    <source>
        <dbReference type="Pfam" id="PF00749"/>
    </source>
</evidence>
<dbReference type="AlphaFoldDB" id="A0A3N1VN50"/>
<dbReference type="NCBIfam" id="NF011291">
    <property type="entry name" value="PRK14703.1"/>
    <property type="match status" value="1"/>
</dbReference>
<dbReference type="InterPro" id="IPR020059">
    <property type="entry name" value="Glu/Gln-tRNA-synth_Ib_codon-bd"/>
</dbReference>
<protein>
    <recommendedName>
        <fullName evidence="9">Glutamine--tRNA ligase</fullName>
        <ecNumber evidence="9">6.1.1.18</ecNumber>
    </recommendedName>
    <alternativeName>
        <fullName evidence="9">Glutaminyl-tRNA synthetase</fullName>
        <shortName evidence="9">GlnRS</shortName>
    </alternativeName>
</protein>
<dbReference type="InterPro" id="IPR000924">
    <property type="entry name" value="Glu/Gln-tRNA-synth"/>
</dbReference>
<dbReference type="GO" id="GO:0005524">
    <property type="term" value="F:ATP binding"/>
    <property type="evidence" value="ECO:0007669"/>
    <property type="project" value="UniProtKB-UniRule"/>
</dbReference>
<dbReference type="EC" id="6.1.1.18" evidence="9"/>
<keyword evidence="4 9" id="KW-0547">Nucleotide-binding</keyword>
<dbReference type="InterPro" id="IPR001412">
    <property type="entry name" value="aa-tRNA-synth_I_CS"/>
</dbReference>
<dbReference type="Pfam" id="PF00749">
    <property type="entry name" value="tRNA-synt_1c"/>
    <property type="match status" value="1"/>
</dbReference>
<evidence type="ECO:0000256" key="6">
    <source>
        <dbReference type="ARBA" id="ARBA00022917"/>
    </source>
</evidence>
<comment type="subcellular location">
    <subcellularLocation>
        <location evidence="9">Cytoplasm</location>
    </subcellularLocation>
</comment>
<sequence>MSTGKQVATASNFIKEIIEEDLKTGKYGGRVHTRFPPEPNGYLHIGHAKSICLNFGLAQEYNGLCNLRFDDTNPTKEDVEYVESIKEDVRWLGFDWGDRLYYTSDYFEQLYEYAVQLIRLGKAYVDSLSTEEIRQYRGTLTEPGRNSPYRERSVEENLDLFHRMRAGEFDEGEHVLRAKIDMASPNLNMRDPVIYRIKKASHHRTGDTWCVYPMYDFAHCLSDSIEGITHSICTLEFEDHRPLYDWFLDTLGLYHPQQIEFARLNLSYTVLSKRKLIQLVQEGVVDGWNDPRMPTISGLRRRGYTPEAIRRFCELIGVAKRDSMVDMALLEHCVREDLNKRAPRVMAVLHPLKMVIVNYPKDKTEALEAINNPEDPTMGVRTVPFCRELYIERDDFREDPPKQYFRLAPGREVRLRYGYYVTCVDVVKDPHSGEIQEIHCTYDPATRGGWSPDGRKVKGTIHWVSARHALTAQVRLYDRLFTKENPNDTEPGKTFLDYINPESLRVLEECRVEPSLRDAPLGRPYQFERLGYFCLDSQDSSPQRLVFNRIVSLKDTWAKIEKSLNQGHSVESK</sequence>
<dbReference type="Gene3D" id="2.40.240.10">
    <property type="entry name" value="Ribosomal Protein L25, Chain P"/>
    <property type="match status" value="2"/>
</dbReference>
<comment type="similarity">
    <text evidence="1 9 10">Belongs to the class-I aminoacyl-tRNA synthetase family.</text>
</comment>
<dbReference type="CDD" id="cd00807">
    <property type="entry name" value="GlnRS_core"/>
    <property type="match status" value="1"/>
</dbReference>
<dbReference type="GO" id="GO:0006425">
    <property type="term" value="P:glutaminyl-tRNA aminoacylation"/>
    <property type="evidence" value="ECO:0007669"/>
    <property type="project" value="UniProtKB-UniRule"/>
</dbReference>
<dbReference type="GO" id="GO:0006424">
    <property type="term" value="P:glutamyl-tRNA aminoacylation"/>
    <property type="evidence" value="ECO:0007669"/>
    <property type="project" value="UniProtKB-UniRule"/>
</dbReference>
<dbReference type="InterPro" id="IPR022861">
    <property type="entry name" value="Gln_tRNA_ligase_bac"/>
</dbReference>
<feature type="short sequence motif" description="'KMSKS' region" evidence="9">
    <location>
        <begin position="270"/>
        <end position="274"/>
    </location>
</feature>
<dbReference type="NCBIfam" id="TIGR00440">
    <property type="entry name" value="glnS"/>
    <property type="match status" value="1"/>
</dbReference>
<keyword evidence="15" id="KW-1185">Reference proteome</keyword>
<feature type="domain" description="Glutamyl/glutaminyl-tRNA synthetase class Ib catalytic" evidence="11">
    <location>
        <begin position="31"/>
        <end position="339"/>
    </location>
</feature>
<proteinExistence type="inferred from homology"/>
<dbReference type="InterPro" id="IPR004514">
    <property type="entry name" value="Gln-tRNA-synth"/>
</dbReference>
<evidence type="ECO:0000259" key="13">
    <source>
        <dbReference type="Pfam" id="PF20974"/>
    </source>
</evidence>
<evidence type="ECO:0000256" key="10">
    <source>
        <dbReference type="RuleBase" id="RU363037"/>
    </source>
</evidence>
<name>A0A3N1VN50_9BACT</name>
<feature type="binding site" evidence="9">
    <location>
        <position position="215"/>
    </location>
    <ligand>
        <name>L-glutamine</name>
        <dbReference type="ChEBI" id="CHEBI:58359"/>
    </ligand>
</feature>
<keyword evidence="3 9" id="KW-0436">Ligase</keyword>
<dbReference type="FunFam" id="3.40.50.620:FF:000037">
    <property type="entry name" value="Glutamine--tRNA ligase cytoplasmic"/>
    <property type="match status" value="1"/>
</dbReference>